<name>A0ACB5TYF3_CANBO</name>
<dbReference type="Proteomes" id="UP001165101">
    <property type="component" value="Unassembled WGS sequence"/>
</dbReference>
<keyword evidence="2" id="KW-1185">Reference proteome</keyword>
<reference evidence="1" key="1">
    <citation type="submission" date="2023-04" db="EMBL/GenBank/DDBJ databases">
        <title>Candida boidinii NBRC 1967.</title>
        <authorList>
            <person name="Ichikawa N."/>
            <person name="Sato H."/>
            <person name="Tonouchi N."/>
        </authorList>
    </citation>
    <scope>NUCLEOTIDE SEQUENCE</scope>
    <source>
        <strain evidence="1">NBRC 1967</strain>
    </source>
</reference>
<gene>
    <name evidence="1" type="ORF">Cboi01_000472100</name>
</gene>
<comment type="caution">
    <text evidence="1">The sequence shown here is derived from an EMBL/GenBank/DDBJ whole genome shotgun (WGS) entry which is preliminary data.</text>
</comment>
<organism evidence="1 2">
    <name type="scientific">Candida boidinii</name>
    <name type="common">Yeast</name>
    <dbReference type="NCBI Taxonomy" id="5477"/>
    <lineage>
        <taxon>Eukaryota</taxon>
        <taxon>Fungi</taxon>
        <taxon>Dikarya</taxon>
        <taxon>Ascomycota</taxon>
        <taxon>Saccharomycotina</taxon>
        <taxon>Pichiomycetes</taxon>
        <taxon>Pichiales</taxon>
        <taxon>Pichiaceae</taxon>
        <taxon>Ogataea</taxon>
        <taxon>Ogataea/Candida clade</taxon>
    </lineage>
</organism>
<evidence type="ECO:0000313" key="2">
    <source>
        <dbReference type="Proteomes" id="UP001165101"/>
    </source>
</evidence>
<accession>A0ACB5TYF3</accession>
<sequence length="728" mass="83281">MIEVLDKIVEVKKLTEVIDNYITDKEFKKAQELIVQSAKTADEYGLWQLPAMTSTQIYLSVQSQALFDSVMEEVFSIVYLKLDNEVNKSIFEQHTNKKLDYSDLEEASRIMNKPLDEFISELKGNIDGISPGVDIQSFKMLATYFDVLDKLDRLPDAMTALIERCSGELEQMISRTSEEIRLKYPEQMKLTSTSVSTTSSSIKKYDSHRLLDIGGISSILGGVNSVILSEFFHSLFHKFIITLQCFRAIYEFNIELIKKTSEISESNNQSSNLYGLNNLNRESKTKSAILGGLRGVNAGGMNSPRIVSTHQDSLPAFISLWKKIEKEISSIIYNYIVDEMINIDKPVKDDDDNPFIETKLGGNATLITHEDAIFRFSKLTFKSDNFKELNETFQDFFPVEQIDNNRNGNKNNQDKSSKENENLFIESNDHSKNSTLVEPNILNMGVIFGDFIFFIGCCDSIYPTELIMRESNDNINSTTTGTTIDKIEINPDKLISPPIEFFDNFMKIVFISQLESTLKLQFDEVDLDNSSNNIVGGTSFKIFFESICEILTTSLYFREPYVKILLKIIKQMISKFEKKFDSLMPKEYLNLTDSKIISNWMNNEELVNISNKIINGEVNNKADVANILNQETELLLKSNARTDQLINKILPIDLMDTNRFNNLVMLLSNILKILEWLPNMQRVINESERKSLPSISSMVRQTSTMNDEIENEENLSEYNIIDYIIINL</sequence>
<proteinExistence type="predicted"/>
<evidence type="ECO:0000313" key="1">
    <source>
        <dbReference type="EMBL" id="GME97771.1"/>
    </source>
</evidence>
<dbReference type="EMBL" id="BSXV01003187">
    <property type="protein sequence ID" value="GME97771.1"/>
    <property type="molecule type" value="Genomic_DNA"/>
</dbReference>
<protein>
    <submittedName>
        <fullName evidence="1">Unnamed protein product</fullName>
    </submittedName>
</protein>